<protein>
    <submittedName>
        <fullName evidence="1">Uncharacterized protein</fullName>
    </submittedName>
</protein>
<name>A0A0J1FLR8_9BURK</name>
<dbReference type="Proteomes" id="UP000035963">
    <property type="component" value="Unassembled WGS sequence"/>
</dbReference>
<evidence type="ECO:0000313" key="1">
    <source>
        <dbReference type="EMBL" id="KLU20653.1"/>
    </source>
</evidence>
<sequence length="81" mass="9291">MDSQARWRLADILNPRSSPHSCYIEVFAEAAALFFTLSWWRQITVGQRVYLHLQICCCTDVRGIERHMAEPGPNDEIIGAQ</sequence>
<organism evidence="1 2">
    <name type="scientific">Caballeronia mineralivorans PML1(12)</name>
    <dbReference type="NCBI Taxonomy" id="908627"/>
    <lineage>
        <taxon>Bacteria</taxon>
        <taxon>Pseudomonadati</taxon>
        <taxon>Pseudomonadota</taxon>
        <taxon>Betaproteobacteria</taxon>
        <taxon>Burkholderiales</taxon>
        <taxon>Burkholderiaceae</taxon>
        <taxon>Caballeronia</taxon>
    </lineage>
</organism>
<reference evidence="1 2" key="1">
    <citation type="journal article" date="2015" name="Genome Announc.">
        <title>Draft Genome Sequence of Burkholderia sp. Strain PML1(12), an Ectomycorrhizosphere-Inhabiting Bacterium with Effective Mineral-Weathering Ability.</title>
        <authorList>
            <person name="Uroz S."/>
            <person name="Oger P."/>
        </authorList>
    </citation>
    <scope>NUCLEOTIDE SEQUENCE [LARGE SCALE GENOMIC DNA]</scope>
    <source>
        <strain evidence="2">PML1(12)</strain>
    </source>
</reference>
<keyword evidence="2" id="KW-1185">Reference proteome</keyword>
<dbReference type="AlphaFoldDB" id="A0A0J1FLR8"/>
<gene>
    <name evidence="1" type="ORF">EOS_40375</name>
</gene>
<comment type="caution">
    <text evidence="1">The sequence shown here is derived from an EMBL/GenBank/DDBJ whole genome shotgun (WGS) entry which is preliminary data.</text>
</comment>
<accession>A0A0J1FLR8</accession>
<dbReference type="EMBL" id="AEJF01000246">
    <property type="protein sequence ID" value="KLU20653.1"/>
    <property type="molecule type" value="Genomic_DNA"/>
</dbReference>
<dbReference type="PATRIC" id="fig|908627.4.peg.9055"/>
<evidence type="ECO:0000313" key="2">
    <source>
        <dbReference type="Proteomes" id="UP000035963"/>
    </source>
</evidence>
<proteinExistence type="predicted"/>